<gene>
    <name evidence="2" type="ORF">MNBD_ALPHA11-1838</name>
</gene>
<accession>A0A3B0U054</accession>
<evidence type="ECO:0000313" key="2">
    <source>
        <dbReference type="EMBL" id="VAW22370.1"/>
    </source>
</evidence>
<feature type="compositionally biased region" description="Polar residues" evidence="1">
    <location>
        <begin position="18"/>
        <end position="30"/>
    </location>
</feature>
<feature type="region of interest" description="Disordered" evidence="1">
    <location>
        <begin position="1"/>
        <end position="30"/>
    </location>
</feature>
<proteinExistence type="predicted"/>
<evidence type="ECO:0000256" key="1">
    <source>
        <dbReference type="SAM" id="MobiDB-lite"/>
    </source>
</evidence>
<dbReference type="EMBL" id="UOEQ01000415">
    <property type="protein sequence ID" value="VAW22370.1"/>
    <property type="molecule type" value="Genomic_DNA"/>
</dbReference>
<sequence length="66" mass="7642">MEKSENITKQTGRKKAPTQKTSSQEAVRSSSVHKCKFIFHNFSEVLSGFFKLVKLLARRNYIVQRP</sequence>
<organism evidence="2">
    <name type="scientific">hydrothermal vent metagenome</name>
    <dbReference type="NCBI Taxonomy" id="652676"/>
    <lineage>
        <taxon>unclassified sequences</taxon>
        <taxon>metagenomes</taxon>
        <taxon>ecological metagenomes</taxon>
    </lineage>
</organism>
<name>A0A3B0U054_9ZZZZ</name>
<dbReference type="AlphaFoldDB" id="A0A3B0U054"/>
<protein>
    <submittedName>
        <fullName evidence="2">Uncharacterized protein</fullName>
    </submittedName>
</protein>
<reference evidence="2" key="1">
    <citation type="submission" date="2018-06" db="EMBL/GenBank/DDBJ databases">
        <authorList>
            <person name="Zhirakovskaya E."/>
        </authorList>
    </citation>
    <scope>NUCLEOTIDE SEQUENCE</scope>
</reference>